<gene>
    <name evidence="2" type="ORF">CDAR_378021</name>
</gene>
<name>A0AAV4PF27_9ARAC</name>
<reference evidence="2 3" key="1">
    <citation type="submission" date="2021-06" db="EMBL/GenBank/DDBJ databases">
        <title>Caerostris darwini draft genome.</title>
        <authorList>
            <person name="Kono N."/>
            <person name="Arakawa K."/>
        </authorList>
    </citation>
    <scope>NUCLEOTIDE SEQUENCE [LARGE SCALE GENOMIC DNA]</scope>
</reference>
<protein>
    <submittedName>
        <fullName evidence="2">Uncharacterized protein</fullName>
    </submittedName>
</protein>
<evidence type="ECO:0000313" key="3">
    <source>
        <dbReference type="Proteomes" id="UP001054837"/>
    </source>
</evidence>
<accession>A0AAV4PF27</accession>
<proteinExistence type="predicted"/>
<keyword evidence="1" id="KW-0732">Signal</keyword>
<evidence type="ECO:0000313" key="2">
    <source>
        <dbReference type="EMBL" id="GIX96002.1"/>
    </source>
</evidence>
<dbReference type="Proteomes" id="UP001054837">
    <property type="component" value="Unassembled WGS sequence"/>
</dbReference>
<dbReference type="AlphaFoldDB" id="A0AAV4PF27"/>
<dbReference type="EMBL" id="BPLQ01002851">
    <property type="protein sequence ID" value="GIX96002.1"/>
    <property type="molecule type" value="Genomic_DNA"/>
</dbReference>
<comment type="caution">
    <text evidence="2">The sequence shown here is derived from an EMBL/GenBank/DDBJ whole genome shotgun (WGS) entry which is preliminary data.</text>
</comment>
<evidence type="ECO:0000256" key="1">
    <source>
        <dbReference type="SAM" id="SignalP"/>
    </source>
</evidence>
<feature type="signal peptide" evidence="1">
    <location>
        <begin position="1"/>
        <end position="19"/>
    </location>
</feature>
<keyword evidence="3" id="KW-1185">Reference proteome</keyword>
<organism evidence="2 3">
    <name type="scientific">Caerostris darwini</name>
    <dbReference type="NCBI Taxonomy" id="1538125"/>
    <lineage>
        <taxon>Eukaryota</taxon>
        <taxon>Metazoa</taxon>
        <taxon>Ecdysozoa</taxon>
        <taxon>Arthropoda</taxon>
        <taxon>Chelicerata</taxon>
        <taxon>Arachnida</taxon>
        <taxon>Araneae</taxon>
        <taxon>Araneomorphae</taxon>
        <taxon>Entelegynae</taxon>
        <taxon>Araneoidea</taxon>
        <taxon>Araneidae</taxon>
        <taxon>Caerostris</taxon>
    </lineage>
</organism>
<feature type="chain" id="PRO_5043338147" evidence="1">
    <location>
        <begin position="20"/>
        <end position="85"/>
    </location>
</feature>
<sequence length="85" mass="9404">MHKLTSVIILILLLNLVIGFEADALSLTAVNLEESDTELKRDEEKEGQRCDSASKCCRGFACNKMIMGIGFMGSVRCGRVRPKKN</sequence>